<feature type="transmembrane region" description="Helical" evidence="1">
    <location>
        <begin position="68"/>
        <end position="87"/>
    </location>
</feature>
<accession>A0A6A5W5H8</accession>
<dbReference type="EMBL" id="ML977760">
    <property type="protein sequence ID" value="KAF1992876.1"/>
    <property type="molecule type" value="Genomic_DNA"/>
</dbReference>
<gene>
    <name evidence="2" type="ORF">P154DRAFT_128757</name>
</gene>
<name>A0A6A5W5H8_9PLEO</name>
<evidence type="ECO:0000313" key="3">
    <source>
        <dbReference type="Proteomes" id="UP000799779"/>
    </source>
</evidence>
<feature type="transmembrane region" description="Helical" evidence="1">
    <location>
        <begin position="29"/>
        <end position="47"/>
    </location>
</feature>
<dbReference type="AlphaFoldDB" id="A0A6A5W5H8"/>
<keyword evidence="1" id="KW-1133">Transmembrane helix</keyword>
<evidence type="ECO:0000256" key="1">
    <source>
        <dbReference type="SAM" id="Phobius"/>
    </source>
</evidence>
<reference evidence="2" key="1">
    <citation type="journal article" date="2020" name="Stud. Mycol.">
        <title>101 Dothideomycetes genomes: a test case for predicting lifestyles and emergence of pathogens.</title>
        <authorList>
            <person name="Haridas S."/>
            <person name="Albert R."/>
            <person name="Binder M."/>
            <person name="Bloem J."/>
            <person name="Labutti K."/>
            <person name="Salamov A."/>
            <person name="Andreopoulos B."/>
            <person name="Baker S."/>
            <person name="Barry K."/>
            <person name="Bills G."/>
            <person name="Bluhm B."/>
            <person name="Cannon C."/>
            <person name="Castanera R."/>
            <person name="Culley D."/>
            <person name="Daum C."/>
            <person name="Ezra D."/>
            <person name="Gonzalez J."/>
            <person name="Henrissat B."/>
            <person name="Kuo A."/>
            <person name="Liang C."/>
            <person name="Lipzen A."/>
            <person name="Lutzoni F."/>
            <person name="Magnuson J."/>
            <person name="Mondo S."/>
            <person name="Nolan M."/>
            <person name="Ohm R."/>
            <person name="Pangilinan J."/>
            <person name="Park H.-J."/>
            <person name="Ramirez L."/>
            <person name="Alfaro M."/>
            <person name="Sun H."/>
            <person name="Tritt A."/>
            <person name="Yoshinaga Y."/>
            <person name="Zwiers L.-H."/>
            <person name="Turgeon B."/>
            <person name="Goodwin S."/>
            <person name="Spatafora J."/>
            <person name="Crous P."/>
            <person name="Grigoriev I."/>
        </authorList>
    </citation>
    <scope>NUCLEOTIDE SEQUENCE</scope>
    <source>
        <strain evidence="2">CBS 123094</strain>
    </source>
</reference>
<dbReference type="Proteomes" id="UP000799779">
    <property type="component" value="Unassembled WGS sequence"/>
</dbReference>
<proteinExistence type="predicted"/>
<keyword evidence="1" id="KW-0472">Membrane</keyword>
<keyword evidence="1" id="KW-0812">Transmembrane</keyword>
<keyword evidence="3" id="KW-1185">Reference proteome</keyword>
<evidence type="ECO:0000313" key="2">
    <source>
        <dbReference type="EMBL" id="KAF1992876.1"/>
    </source>
</evidence>
<protein>
    <submittedName>
        <fullName evidence="2">Uncharacterized protein</fullName>
    </submittedName>
</protein>
<organism evidence="2 3">
    <name type="scientific">Amniculicola lignicola CBS 123094</name>
    <dbReference type="NCBI Taxonomy" id="1392246"/>
    <lineage>
        <taxon>Eukaryota</taxon>
        <taxon>Fungi</taxon>
        <taxon>Dikarya</taxon>
        <taxon>Ascomycota</taxon>
        <taxon>Pezizomycotina</taxon>
        <taxon>Dothideomycetes</taxon>
        <taxon>Pleosporomycetidae</taxon>
        <taxon>Pleosporales</taxon>
        <taxon>Amniculicolaceae</taxon>
        <taxon>Amniculicola</taxon>
    </lineage>
</organism>
<sequence length="124" mass="14291">MSPISLDFFLLCWARSAKTRLLSRHNVSIYYAGIVLLYALNCEMSLLRSMQCAAQVFSSSRRRFLISLLLLPQYVLFAVWHLSLVLVCEILSSDPATQAGIQFIFNLWFARSHRQHHIQIASCR</sequence>